<dbReference type="Proteomes" id="UP001153269">
    <property type="component" value="Unassembled WGS sequence"/>
</dbReference>
<keyword evidence="1" id="KW-0175">Coiled coil</keyword>
<dbReference type="EMBL" id="CADEAL010002279">
    <property type="protein sequence ID" value="CAB1439409.1"/>
    <property type="molecule type" value="Genomic_DNA"/>
</dbReference>
<feature type="non-terminal residue" evidence="2">
    <location>
        <position position="605"/>
    </location>
</feature>
<gene>
    <name evidence="2" type="ORF">PLEPLA_LOCUS27202</name>
</gene>
<protein>
    <submittedName>
        <fullName evidence="2">Uncharacterized protein</fullName>
    </submittedName>
</protein>
<feature type="coiled-coil region" evidence="1">
    <location>
        <begin position="101"/>
        <end position="282"/>
    </location>
</feature>
<keyword evidence="3" id="KW-1185">Reference proteome</keyword>
<evidence type="ECO:0000313" key="3">
    <source>
        <dbReference type="Proteomes" id="UP001153269"/>
    </source>
</evidence>
<comment type="caution">
    <text evidence="2">The sequence shown here is derived from an EMBL/GenBank/DDBJ whole genome shotgun (WGS) entry which is preliminary data.</text>
</comment>
<proteinExistence type="predicted"/>
<evidence type="ECO:0000313" key="2">
    <source>
        <dbReference type="EMBL" id="CAB1439409.1"/>
    </source>
</evidence>
<name>A0A9N7UYF7_PLEPL</name>
<feature type="coiled-coil region" evidence="1">
    <location>
        <begin position="2"/>
        <end position="29"/>
    </location>
</feature>
<dbReference type="AlphaFoldDB" id="A0A9N7UYF7"/>
<accession>A0A9N7UYF7</accession>
<reference evidence="2" key="1">
    <citation type="submission" date="2020-03" db="EMBL/GenBank/DDBJ databases">
        <authorList>
            <person name="Weist P."/>
        </authorList>
    </citation>
    <scope>NUCLEOTIDE SEQUENCE</scope>
</reference>
<evidence type="ECO:0000256" key="1">
    <source>
        <dbReference type="SAM" id="Coils"/>
    </source>
</evidence>
<organism evidence="2 3">
    <name type="scientific">Pleuronectes platessa</name>
    <name type="common">European plaice</name>
    <dbReference type="NCBI Taxonomy" id="8262"/>
    <lineage>
        <taxon>Eukaryota</taxon>
        <taxon>Metazoa</taxon>
        <taxon>Chordata</taxon>
        <taxon>Craniata</taxon>
        <taxon>Vertebrata</taxon>
        <taxon>Euteleostomi</taxon>
        <taxon>Actinopterygii</taxon>
        <taxon>Neopterygii</taxon>
        <taxon>Teleostei</taxon>
        <taxon>Neoteleostei</taxon>
        <taxon>Acanthomorphata</taxon>
        <taxon>Carangaria</taxon>
        <taxon>Pleuronectiformes</taxon>
        <taxon>Pleuronectoidei</taxon>
        <taxon>Pleuronectidae</taxon>
        <taxon>Pleuronectes</taxon>
    </lineage>
</organism>
<sequence>KLEQTREELQKATEEESSQRNRCVFLEEKQIQKKEQIELLEVQVSKLQVELGEGKIRVGALEKRLAEKGLQLLDFQEKHGVLQAERDGLKGELHHLKNQQYKALKEAQEQANRLVVDQQAEEEKAGALKEHTRVLTRCIEAMQSSIKIKEEEAKQLRISLEQQREEGKNHEEELHKDASEKVNKAIEEERRKWEAEKVETVQEHCGILEEQNKEMQREKSRAQALQHKVLELKTRMQELESERCAQQREQESLLAVICRSLKEEHQAELQRLKKQIAQENQRTALQLDKAVQLAKKEADRLQVTLEERERGYNRITAELDQQHRHWAQELGAECQHVQLLVEQSGAKQRAVQLPACPTVAEALTTLRALREQLEHLIIHLHQELGSQKQTTEQLRKDKERELCAQRQQLRVERDRALDSVKERLIQEHIEELSSLNRTQLTDGGAEGGAAGSLRKQLKAKDVELRQVQRSMAQWKQQTAARLACKFEEELTAELERKISVARGEGQRKSEMPEGGKVLSGKDAQTLVCSPSLHAVDPAASHSPSDVASFKLLRYLQSRVKQLRLENQAYTWNSSPPDSGSYLRAIALGHDSAGALSKAAIRTIPS</sequence>